<dbReference type="EC" id="2.7.13.3" evidence="3"/>
<evidence type="ECO:0000256" key="3">
    <source>
        <dbReference type="ARBA" id="ARBA00012438"/>
    </source>
</evidence>
<dbReference type="GO" id="GO:0005886">
    <property type="term" value="C:plasma membrane"/>
    <property type="evidence" value="ECO:0007669"/>
    <property type="project" value="UniProtKB-SubCell"/>
</dbReference>
<keyword evidence="5" id="KW-0597">Phosphoprotein</keyword>
<dbReference type="RefSeq" id="WP_127192716.1">
    <property type="nucleotide sequence ID" value="NZ_RZNY01000011.1"/>
</dbReference>
<evidence type="ECO:0000256" key="4">
    <source>
        <dbReference type="ARBA" id="ARBA00022475"/>
    </source>
</evidence>
<evidence type="ECO:0000256" key="8">
    <source>
        <dbReference type="ARBA" id="ARBA00022741"/>
    </source>
</evidence>
<evidence type="ECO:0000256" key="2">
    <source>
        <dbReference type="ARBA" id="ARBA00004651"/>
    </source>
</evidence>
<evidence type="ECO:0000259" key="16">
    <source>
        <dbReference type="PROSITE" id="PS50885"/>
    </source>
</evidence>
<dbReference type="SUPFAM" id="SSF55874">
    <property type="entry name" value="ATPase domain of HSP90 chaperone/DNA topoisomerase II/histidine kinase"/>
    <property type="match status" value="1"/>
</dbReference>
<feature type="transmembrane region" description="Helical" evidence="14">
    <location>
        <begin position="409"/>
        <end position="437"/>
    </location>
</feature>
<keyword evidence="13 14" id="KW-0472">Membrane</keyword>
<evidence type="ECO:0000313" key="17">
    <source>
        <dbReference type="EMBL" id="RUT45442.1"/>
    </source>
</evidence>
<gene>
    <name evidence="17" type="ORF">EJP82_14155</name>
</gene>
<dbReference type="AlphaFoldDB" id="A0A3S1K744"/>
<dbReference type="InterPro" id="IPR050398">
    <property type="entry name" value="HssS/ArlS-like"/>
</dbReference>
<reference evidence="17 18" key="1">
    <citation type="submission" date="2018-12" db="EMBL/GenBank/DDBJ databases">
        <authorList>
            <person name="Sun L."/>
            <person name="Chen Z."/>
        </authorList>
    </citation>
    <scope>NUCLEOTIDE SEQUENCE [LARGE SCALE GENOMIC DNA]</scope>
    <source>
        <strain evidence="17 18">DSM 15890</strain>
    </source>
</reference>
<evidence type="ECO:0000256" key="7">
    <source>
        <dbReference type="ARBA" id="ARBA00022692"/>
    </source>
</evidence>
<dbReference type="Gene3D" id="3.30.565.10">
    <property type="entry name" value="Histidine kinase-like ATPase, C-terminal domain"/>
    <property type="match status" value="1"/>
</dbReference>
<dbReference type="EMBL" id="RZNY01000011">
    <property type="protein sequence ID" value="RUT45442.1"/>
    <property type="molecule type" value="Genomic_DNA"/>
</dbReference>
<evidence type="ECO:0000256" key="9">
    <source>
        <dbReference type="ARBA" id="ARBA00022777"/>
    </source>
</evidence>
<protein>
    <recommendedName>
        <fullName evidence="3">histidine kinase</fullName>
        <ecNumber evidence="3">2.7.13.3</ecNumber>
    </recommendedName>
</protein>
<dbReference type="SUPFAM" id="SSF47384">
    <property type="entry name" value="Homodimeric domain of signal transducing histidine kinase"/>
    <property type="match status" value="1"/>
</dbReference>
<dbReference type="InterPro" id="IPR004358">
    <property type="entry name" value="Sig_transdc_His_kin-like_C"/>
</dbReference>
<dbReference type="FunFam" id="1.10.287.130:FF:000008">
    <property type="entry name" value="Two-component sensor histidine kinase"/>
    <property type="match status" value="1"/>
</dbReference>
<evidence type="ECO:0000256" key="11">
    <source>
        <dbReference type="ARBA" id="ARBA00022989"/>
    </source>
</evidence>
<dbReference type="InterPro" id="IPR003661">
    <property type="entry name" value="HisK_dim/P_dom"/>
</dbReference>
<name>A0A3S1K744_9BACL</name>
<dbReference type="GO" id="GO:0005524">
    <property type="term" value="F:ATP binding"/>
    <property type="evidence" value="ECO:0007669"/>
    <property type="project" value="UniProtKB-KW"/>
</dbReference>
<keyword evidence="12" id="KW-0902">Two-component regulatory system</keyword>
<dbReference type="InterPro" id="IPR036890">
    <property type="entry name" value="HATPase_C_sf"/>
</dbReference>
<evidence type="ECO:0000256" key="1">
    <source>
        <dbReference type="ARBA" id="ARBA00000085"/>
    </source>
</evidence>
<evidence type="ECO:0000256" key="12">
    <source>
        <dbReference type="ARBA" id="ARBA00023012"/>
    </source>
</evidence>
<comment type="catalytic activity">
    <reaction evidence="1">
        <text>ATP + protein L-histidine = ADP + protein N-phospho-L-histidine.</text>
        <dbReference type="EC" id="2.7.13.3"/>
    </reaction>
</comment>
<dbReference type="Proteomes" id="UP000279446">
    <property type="component" value="Unassembled WGS sequence"/>
</dbReference>
<dbReference type="Pfam" id="PF00512">
    <property type="entry name" value="HisKA"/>
    <property type="match status" value="1"/>
</dbReference>
<evidence type="ECO:0000256" key="6">
    <source>
        <dbReference type="ARBA" id="ARBA00022679"/>
    </source>
</evidence>
<dbReference type="PANTHER" id="PTHR45528:SF1">
    <property type="entry name" value="SENSOR HISTIDINE KINASE CPXA"/>
    <property type="match status" value="1"/>
</dbReference>
<dbReference type="SMART" id="SM00387">
    <property type="entry name" value="HATPase_c"/>
    <property type="match status" value="1"/>
</dbReference>
<proteinExistence type="predicted"/>
<evidence type="ECO:0000256" key="10">
    <source>
        <dbReference type="ARBA" id="ARBA00022840"/>
    </source>
</evidence>
<dbReference type="FunFam" id="3.30.565.10:FF:000013">
    <property type="entry name" value="Two-component sensor histidine kinase"/>
    <property type="match status" value="1"/>
</dbReference>
<dbReference type="InterPro" id="IPR003660">
    <property type="entry name" value="HAMP_dom"/>
</dbReference>
<feature type="transmembrane region" description="Helical" evidence="14">
    <location>
        <begin position="309"/>
        <end position="330"/>
    </location>
</feature>
<dbReference type="CDD" id="cd00082">
    <property type="entry name" value="HisKA"/>
    <property type="match status" value="1"/>
</dbReference>
<dbReference type="OrthoDB" id="9792991at2"/>
<feature type="transmembrane region" description="Helical" evidence="14">
    <location>
        <begin position="342"/>
        <end position="364"/>
    </location>
</feature>
<evidence type="ECO:0000256" key="5">
    <source>
        <dbReference type="ARBA" id="ARBA00022553"/>
    </source>
</evidence>
<accession>A0A3S1K744</accession>
<keyword evidence="9 17" id="KW-0418">Kinase</keyword>
<feature type="domain" description="HAMP" evidence="16">
    <location>
        <begin position="469"/>
        <end position="514"/>
    </location>
</feature>
<dbReference type="Gene3D" id="1.10.287.130">
    <property type="match status" value="1"/>
</dbReference>
<dbReference type="PANTHER" id="PTHR45528">
    <property type="entry name" value="SENSOR HISTIDINE KINASE CPXA"/>
    <property type="match status" value="1"/>
</dbReference>
<comment type="subcellular location">
    <subcellularLocation>
        <location evidence="2">Cell membrane</location>
        <topology evidence="2">Multi-pass membrane protein</topology>
    </subcellularLocation>
</comment>
<keyword evidence="10" id="KW-0067">ATP-binding</keyword>
<evidence type="ECO:0000313" key="18">
    <source>
        <dbReference type="Proteomes" id="UP000279446"/>
    </source>
</evidence>
<evidence type="ECO:0000259" key="15">
    <source>
        <dbReference type="PROSITE" id="PS50109"/>
    </source>
</evidence>
<evidence type="ECO:0000256" key="13">
    <source>
        <dbReference type="ARBA" id="ARBA00023136"/>
    </source>
</evidence>
<keyword evidence="6" id="KW-0808">Transferase</keyword>
<keyword evidence="4" id="KW-1003">Cell membrane</keyword>
<dbReference type="InterPro" id="IPR036097">
    <property type="entry name" value="HisK_dim/P_sf"/>
</dbReference>
<feature type="domain" description="Histidine kinase" evidence="15">
    <location>
        <begin position="529"/>
        <end position="743"/>
    </location>
</feature>
<keyword evidence="8" id="KW-0547">Nucleotide-binding</keyword>
<organism evidence="17 18">
    <name type="scientific">Paenibacillus anaericanus</name>
    <dbReference type="NCBI Taxonomy" id="170367"/>
    <lineage>
        <taxon>Bacteria</taxon>
        <taxon>Bacillati</taxon>
        <taxon>Bacillota</taxon>
        <taxon>Bacilli</taxon>
        <taxon>Bacillales</taxon>
        <taxon>Paenibacillaceae</taxon>
        <taxon>Paenibacillus</taxon>
    </lineage>
</organism>
<keyword evidence="7 14" id="KW-0812">Transmembrane</keyword>
<feature type="transmembrane region" description="Helical" evidence="14">
    <location>
        <begin position="267"/>
        <end position="288"/>
    </location>
</feature>
<dbReference type="PROSITE" id="PS50109">
    <property type="entry name" value="HIS_KIN"/>
    <property type="match status" value="1"/>
</dbReference>
<dbReference type="InterPro" id="IPR005467">
    <property type="entry name" value="His_kinase_dom"/>
</dbReference>
<sequence>MATKWKNKFVIAAWAIMFTFGLSGIVSFVTFGNNYIQRDYFHTSEFQNVLARFTGDLNLFELNNITLEEAKRSIIVTEDEINEHRYRSGYLTDQITNINAQYEDLIQQALVMENQGAADIYLEERDEKIDDIINVFKSDEYVLAKIIKEKEQILEEFYKERENYRPEYLKYKEALYFYFENSATGKFYTNLNESDEESVKNFMTPNNMLYITDYSIPSNYSMYYSFAGFDELENSFIPFEGQIAVSKSLSSSNWAMIEYERYKQKQIIWWMYSLASIVVLILCFYLLKKAKVILAGIEKWRAYYNKVPLDLRVIFFAIIGFFAAIFLIFINEQIFYDIENPFVYGRDIITCMAVGSVLWFLTLVQGKLLTLEFKDRKNVKKVWEKALFYKTGQSIKLLFNKVKRSLKDAFLNTSTGMQLFIVLATVFGLGFAAIMIIADPFFLLIYILLLAFIGLPIIVVLIKSIGHFNRIVNKTNELAVGNLGEDLPVSGKSVLAMLASNINVLKQGVKTSQNEQAKSERLKTELITNVSHDLRTPLTSIITYTELLKTEGISNEDRLDYLEIIDMKSKRLKLLIDDLFEVSKMASGNMELTLEKVDLVQLLQQSLAEYDDTIQESSLQFRITYTDMPVYALVDGKKLWRVFDNLIGNVLKYSLENSRVYITVRRLDTQVMITFKNVSKYELSENIDELFERFKRGDTSRHTEGSGLGLAIAKSIVDIHEGSLDIKTDGDLFKVSISLKLVV</sequence>
<comment type="caution">
    <text evidence="17">The sequence shown here is derived from an EMBL/GenBank/DDBJ whole genome shotgun (WGS) entry which is preliminary data.</text>
</comment>
<dbReference type="SMART" id="SM00388">
    <property type="entry name" value="HisKA"/>
    <property type="match status" value="1"/>
</dbReference>
<dbReference type="InterPro" id="IPR003594">
    <property type="entry name" value="HATPase_dom"/>
</dbReference>
<evidence type="ECO:0000256" key="14">
    <source>
        <dbReference type="SAM" id="Phobius"/>
    </source>
</evidence>
<keyword evidence="11 14" id="KW-1133">Transmembrane helix</keyword>
<keyword evidence="18" id="KW-1185">Reference proteome</keyword>
<dbReference type="Pfam" id="PF02518">
    <property type="entry name" value="HATPase_c"/>
    <property type="match status" value="1"/>
</dbReference>
<feature type="transmembrane region" description="Helical" evidence="14">
    <location>
        <begin position="443"/>
        <end position="462"/>
    </location>
</feature>
<dbReference type="PRINTS" id="PR00344">
    <property type="entry name" value="BCTRLSENSOR"/>
</dbReference>
<dbReference type="GO" id="GO:0000155">
    <property type="term" value="F:phosphorelay sensor kinase activity"/>
    <property type="evidence" value="ECO:0007669"/>
    <property type="project" value="InterPro"/>
</dbReference>
<dbReference type="PROSITE" id="PS50885">
    <property type="entry name" value="HAMP"/>
    <property type="match status" value="1"/>
</dbReference>